<organism evidence="1 2">
    <name type="scientific">Elysia marginata</name>
    <dbReference type="NCBI Taxonomy" id="1093978"/>
    <lineage>
        <taxon>Eukaryota</taxon>
        <taxon>Metazoa</taxon>
        <taxon>Spiralia</taxon>
        <taxon>Lophotrochozoa</taxon>
        <taxon>Mollusca</taxon>
        <taxon>Gastropoda</taxon>
        <taxon>Heterobranchia</taxon>
        <taxon>Euthyneura</taxon>
        <taxon>Panpulmonata</taxon>
        <taxon>Sacoglossa</taxon>
        <taxon>Placobranchoidea</taxon>
        <taxon>Plakobranchidae</taxon>
        <taxon>Elysia</taxon>
    </lineage>
</organism>
<dbReference type="AlphaFoldDB" id="A0AAV4EGB6"/>
<gene>
    <name evidence="1" type="ORF">ElyMa_000063700</name>
</gene>
<protein>
    <submittedName>
        <fullName evidence="1">Uncharacterized protein</fullName>
    </submittedName>
</protein>
<name>A0AAV4EGB6_9GAST</name>
<evidence type="ECO:0000313" key="2">
    <source>
        <dbReference type="Proteomes" id="UP000762676"/>
    </source>
</evidence>
<keyword evidence="2" id="KW-1185">Reference proteome</keyword>
<sequence length="92" mass="10833">MKLPNILKSTLRQIKLDCFHRKLSTHYFYNTNISGGKNFRRWSDHVRLSRDRECNWRQFVRTSCSAANTVSGDADMTLKTDEHFSNTVVYCN</sequence>
<comment type="caution">
    <text evidence="1">The sequence shown here is derived from an EMBL/GenBank/DDBJ whole genome shotgun (WGS) entry which is preliminary data.</text>
</comment>
<dbReference type="Proteomes" id="UP000762676">
    <property type="component" value="Unassembled WGS sequence"/>
</dbReference>
<proteinExistence type="predicted"/>
<dbReference type="EMBL" id="BMAT01000111">
    <property type="protein sequence ID" value="GFR59819.1"/>
    <property type="molecule type" value="Genomic_DNA"/>
</dbReference>
<reference evidence="1 2" key="1">
    <citation type="journal article" date="2021" name="Elife">
        <title>Chloroplast acquisition without the gene transfer in kleptoplastic sea slugs, Plakobranchus ocellatus.</title>
        <authorList>
            <person name="Maeda T."/>
            <person name="Takahashi S."/>
            <person name="Yoshida T."/>
            <person name="Shimamura S."/>
            <person name="Takaki Y."/>
            <person name="Nagai Y."/>
            <person name="Toyoda A."/>
            <person name="Suzuki Y."/>
            <person name="Arimoto A."/>
            <person name="Ishii H."/>
            <person name="Satoh N."/>
            <person name="Nishiyama T."/>
            <person name="Hasebe M."/>
            <person name="Maruyama T."/>
            <person name="Minagawa J."/>
            <person name="Obokata J."/>
            <person name="Shigenobu S."/>
        </authorList>
    </citation>
    <scope>NUCLEOTIDE SEQUENCE [LARGE SCALE GENOMIC DNA]</scope>
</reference>
<accession>A0AAV4EGB6</accession>
<evidence type="ECO:0000313" key="1">
    <source>
        <dbReference type="EMBL" id="GFR59819.1"/>
    </source>
</evidence>